<dbReference type="EMBL" id="AYKW01000005">
    <property type="protein sequence ID" value="PIL34376.1"/>
    <property type="molecule type" value="Genomic_DNA"/>
</dbReference>
<protein>
    <submittedName>
        <fullName evidence="1">Uncharacterized protein</fullName>
    </submittedName>
</protein>
<dbReference type="STRING" id="1077348.A0A2G8SKT5"/>
<organism evidence="1 2">
    <name type="scientific">Ganoderma sinense ZZ0214-1</name>
    <dbReference type="NCBI Taxonomy" id="1077348"/>
    <lineage>
        <taxon>Eukaryota</taxon>
        <taxon>Fungi</taxon>
        <taxon>Dikarya</taxon>
        <taxon>Basidiomycota</taxon>
        <taxon>Agaricomycotina</taxon>
        <taxon>Agaricomycetes</taxon>
        <taxon>Polyporales</taxon>
        <taxon>Polyporaceae</taxon>
        <taxon>Ganoderma</taxon>
    </lineage>
</organism>
<dbReference type="Proteomes" id="UP000230002">
    <property type="component" value="Unassembled WGS sequence"/>
</dbReference>
<name>A0A2G8SKT5_9APHY</name>
<gene>
    <name evidence="1" type="ORF">GSI_03151</name>
</gene>
<sequence length="606" mass="67649">MTSIGRSGNLRGHRKYETILFLPPELLALIFRKFLTLRGNNPTFLLPTVLDVSENDVDTAPLHTLSHVCQYWRKVVLGTPAFWTRIDGRFHDQMNVFLQRSQPMTVNLLLHVGHWGGHPYHPAPPRMASVISAHAERLHRLDLFLAPCQYHVVSLLAPLQAPYLQVLTLLSPDMYFSFTADRISREPLFNGGASSLRALAIMPVIDWMPTCTPFPYLTHLVIYFDHTKTVYHPFDILELLSSAPVLAFLHLGFFRADAPYSGSWHPPPDPVPLPHLQSLVFTSSASKLVRDVLSRLSFPETVFIRLQGVSDFGFNLPTRLPPISLHPVTSLDLSLHDDHVLMVADGPESGLWIDGHLDDRQGQAPAGTLEAWLALLHESLGTKTLAHITHLHVFVHPTHTFWTDILAHLPQVSHLKVLLGEPMFEFDMHDDAQAPPGAAVALQHPPSSTAVLCEALCPSLDPTALVTLPVLRELTISWEEVKFAPETVAAFPRLPSMLIARARAGHPVHHVVLQAALSCPLPDSDLGAHERHSVGDLLRGCADRFVSGETEYEVVDMGNGDDDGHGDGVGTLCMFVMRDVWKVEGEDEYWEENFDDRPHYDVRPWT</sequence>
<evidence type="ECO:0000313" key="2">
    <source>
        <dbReference type="Proteomes" id="UP000230002"/>
    </source>
</evidence>
<dbReference type="AlphaFoldDB" id="A0A2G8SKT5"/>
<dbReference type="Gene3D" id="1.20.1280.50">
    <property type="match status" value="1"/>
</dbReference>
<comment type="caution">
    <text evidence="1">The sequence shown here is derived from an EMBL/GenBank/DDBJ whole genome shotgun (WGS) entry which is preliminary data.</text>
</comment>
<evidence type="ECO:0000313" key="1">
    <source>
        <dbReference type="EMBL" id="PIL34376.1"/>
    </source>
</evidence>
<proteinExistence type="predicted"/>
<reference evidence="1 2" key="1">
    <citation type="journal article" date="2015" name="Sci. Rep.">
        <title>Chromosome-level genome map provides insights into diverse defense mechanisms in the medicinal fungus Ganoderma sinense.</title>
        <authorList>
            <person name="Zhu Y."/>
            <person name="Xu J."/>
            <person name="Sun C."/>
            <person name="Zhou S."/>
            <person name="Xu H."/>
            <person name="Nelson D.R."/>
            <person name="Qian J."/>
            <person name="Song J."/>
            <person name="Luo H."/>
            <person name="Xiang L."/>
            <person name="Li Y."/>
            <person name="Xu Z."/>
            <person name="Ji A."/>
            <person name="Wang L."/>
            <person name="Lu S."/>
            <person name="Hayward A."/>
            <person name="Sun W."/>
            <person name="Li X."/>
            <person name="Schwartz D.C."/>
            <person name="Wang Y."/>
            <person name="Chen S."/>
        </authorList>
    </citation>
    <scope>NUCLEOTIDE SEQUENCE [LARGE SCALE GENOMIC DNA]</scope>
    <source>
        <strain evidence="1 2">ZZ0214-1</strain>
    </source>
</reference>
<accession>A0A2G8SKT5</accession>
<keyword evidence="2" id="KW-1185">Reference proteome</keyword>
<dbReference type="OrthoDB" id="2754196at2759"/>